<name>A0A1Q5NZ78_9BACI</name>
<evidence type="ECO:0000313" key="7">
    <source>
        <dbReference type="Proteomes" id="UP000186524"/>
    </source>
</evidence>
<dbReference type="GO" id="GO:0003677">
    <property type="term" value="F:DNA binding"/>
    <property type="evidence" value="ECO:0007669"/>
    <property type="project" value="UniProtKB-KW"/>
</dbReference>
<feature type="domain" description="HTH iclR-type" evidence="4">
    <location>
        <begin position="1"/>
        <end position="61"/>
    </location>
</feature>
<dbReference type="SMART" id="SM00346">
    <property type="entry name" value="HTH_ICLR"/>
    <property type="match status" value="1"/>
</dbReference>
<dbReference type="InterPro" id="IPR011991">
    <property type="entry name" value="ArsR-like_HTH"/>
</dbReference>
<dbReference type="Gene3D" id="3.30.450.40">
    <property type="match status" value="1"/>
</dbReference>
<protein>
    <recommendedName>
        <fullName evidence="8">IclR family transcriptional regulator</fullName>
    </recommendedName>
</protein>
<dbReference type="GO" id="GO:0045892">
    <property type="term" value="P:negative regulation of DNA-templated transcription"/>
    <property type="evidence" value="ECO:0007669"/>
    <property type="project" value="UniProtKB-ARBA"/>
</dbReference>
<dbReference type="InterPro" id="IPR029016">
    <property type="entry name" value="GAF-like_dom_sf"/>
</dbReference>
<dbReference type="InterPro" id="IPR005471">
    <property type="entry name" value="Tscrpt_reg_IclR_N"/>
</dbReference>
<dbReference type="Pfam" id="PF01614">
    <property type="entry name" value="IclR_C"/>
    <property type="match status" value="1"/>
</dbReference>
<evidence type="ECO:0000256" key="3">
    <source>
        <dbReference type="ARBA" id="ARBA00023163"/>
    </source>
</evidence>
<evidence type="ECO:0000313" key="6">
    <source>
        <dbReference type="EMBL" id="OKL35289.1"/>
    </source>
</evidence>
<dbReference type="PROSITE" id="PS51077">
    <property type="entry name" value="HTH_ICLR"/>
    <property type="match status" value="1"/>
</dbReference>
<dbReference type="STRING" id="1714354.BLL40_16200"/>
<proteinExistence type="predicted"/>
<keyword evidence="1" id="KW-0805">Transcription regulation</keyword>
<accession>A0A1Q5NZ78</accession>
<dbReference type="RefSeq" id="WP_073712888.1">
    <property type="nucleotide sequence ID" value="NZ_MRWQ01000028.1"/>
</dbReference>
<sequence>MSTMKTLEILDLYDMETRKLTVAEMASKLNQPQSSVYRHVRMLKEKGYLMDDHEGSYKLGYKFLKFSKIVSMDTNITVVSYPYMQQLTKNIGETSLLMVYSDLHAICLAAVNSSESIKVSAEVGQIFPLYGGASSKSLLAFLNETIVNELFEKGMVKKHTDKTILDINELKQDLLEIKKRGYAFSSGEIDQGVISYGVPIYNYNNKIIASLSIVGPMARLLEKNEEEILRELEVTRDKIQEFL</sequence>
<dbReference type="Proteomes" id="UP000186524">
    <property type="component" value="Unassembled WGS sequence"/>
</dbReference>
<dbReference type="InterPro" id="IPR036390">
    <property type="entry name" value="WH_DNA-bd_sf"/>
</dbReference>
<organism evidence="6 7">
    <name type="scientific">Domibacillus mangrovi</name>
    <dbReference type="NCBI Taxonomy" id="1714354"/>
    <lineage>
        <taxon>Bacteria</taxon>
        <taxon>Bacillati</taxon>
        <taxon>Bacillota</taxon>
        <taxon>Bacilli</taxon>
        <taxon>Bacillales</taxon>
        <taxon>Bacillaceae</taxon>
        <taxon>Domibacillus</taxon>
    </lineage>
</organism>
<dbReference type="EMBL" id="MRWQ01000028">
    <property type="protein sequence ID" value="OKL35289.1"/>
    <property type="molecule type" value="Genomic_DNA"/>
</dbReference>
<keyword evidence="7" id="KW-1185">Reference proteome</keyword>
<dbReference type="Gene3D" id="1.10.10.10">
    <property type="entry name" value="Winged helix-like DNA-binding domain superfamily/Winged helix DNA-binding domain"/>
    <property type="match status" value="1"/>
</dbReference>
<evidence type="ECO:0000256" key="1">
    <source>
        <dbReference type="ARBA" id="ARBA00023015"/>
    </source>
</evidence>
<keyword evidence="3" id="KW-0804">Transcription</keyword>
<reference evidence="6 7" key="1">
    <citation type="submission" date="2016-12" db="EMBL/GenBank/DDBJ databases">
        <title>Domibacillus sp. SAOS 44 whole genome sequencing.</title>
        <authorList>
            <person name="Verma A."/>
            <person name="Krishnamurthi S."/>
        </authorList>
    </citation>
    <scope>NUCLEOTIDE SEQUENCE [LARGE SCALE GENOMIC DNA]</scope>
    <source>
        <strain evidence="6 7">SAOS 44</strain>
    </source>
</reference>
<gene>
    <name evidence="6" type="ORF">BLL40_16200</name>
</gene>
<dbReference type="PROSITE" id="PS51078">
    <property type="entry name" value="ICLR_ED"/>
    <property type="match status" value="1"/>
</dbReference>
<dbReference type="InterPro" id="IPR014757">
    <property type="entry name" value="Tscrpt_reg_IclR_C"/>
</dbReference>
<dbReference type="CDD" id="cd00090">
    <property type="entry name" value="HTH_ARSR"/>
    <property type="match status" value="1"/>
</dbReference>
<dbReference type="AlphaFoldDB" id="A0A1Q5NZ78"/>
<dbReference type="SUPFAM" id="SSF55781">
    <property type="entry name" value="GAF domain-like"/>
    <property type="match status" value="1"/>
</dbReference>
<evidence type="ECO:0008006" key="8">
    <source>
        <dbReference type="Google" id="ProtNLM"/>
    </source>
</evidence>
<dbReference type="SUPFAM" id="SSF46785">
    <property type="entry name" value="Winged helix' DNA-binding domain"/>
    <property type="match status" value="1"/>
</dbReference>
<evidence type="ECO:0000259" key="5">
    <source>
        <dbReference type="PROSITE" id="PS51078"/>
    </source>
</evidence>
<dbReference type="Pfam" id="PF09339">
    <property type="entry name" value="HTH_IclR"/>
    <property type="match status" value="1"/>
</dbReference>
<evidence type="ECO:0000259" key="4">
    <source>
        <dbReference type="PROSITE" id="PS51077"/>
    </source>
</evidence>
<dbReference type="GO" id="GO:0003700">
    <property type="term" value="F:DNA-binding transcription factor activity"/>
    <property type="evidence" value="ECO:0007669"/>
    <property type="project" value="TreeGrafter"/>
</dbReference>
<dbReference type="PANTHER" id="PTHR30136">
    <property type="entry name" value="HELIX-TURN-HELIX TRANSCRIPTIONAL REGULATOR, ICLR FAMILY"/>
    <property type="match status" value="1"/>
</dbReference>
<keyword evidence="2" id="KW-0238">DNA-binding</keyword>
<dbReference type="PANTHER" id="PTHR30136:SF35">
    <property type="entry name" value="HTH-TYPE TRANSCRIPTIONAL REGULATOR RV1719"/>
    <property type="match status" value="1"/>
</dbReference>
<evidence type="ECO:0000256" key="2">
    <source>
        <dbReference type="ARBA" id="ARBA00023125"/>
    </source>
</evidence>
<dbReference type="InterPro" id="IPR036388">
    <property type="entry name" value="WH-like_DNA-bd_sf"/>
</dbReference>
<comment type="caution">
    <text evidence="6">The sequence shown here is derived from an EMBL/GenBank/DDBJ whole genome shotgun (WGS) entry which is preliminary data.</text>
</comment>
<dbReference type="OrthoDB" id="9778379at2"/>
<dbReference type="InterPro" id="IPR050707">
    <property type="entry name" value="HTH_MetabolicPath_Reg"/>
</dbReference>
<feature type="domain" description="IclR-ED" evidence="5">
    <location>
        <begin position="62"/>
        <end position="243"/>
    </location>
</feature>